<dbReference type="EMBL" id="HG994365">
    <property type="protein sequence ID" value="CAF2074722.1"/>
    <property type="molecule type" value="Genomic_DNA"/>
</dbReference>
<name>A0A816RL47_BRANA</name>
<proteinExistence type="predicted"/>
<reference evidence="1" key="1">
    <citation type="submission" date="2021-01" db="EMBL/GenBank/DDBJ databases">
        <authorList>
            <consortium name="Genoscope - CEA"/>
            <person name="William W."/>
        </authorList>
    </citation>
    <scope>NUCLEOTIDE SEQUENCE</scope>
</reference>
<evidence type="ECO:0000313" key="1">
    <source>
        <dbReference type="EMBL" id="CAF2074722.1"/>
    </source>
</evidence>
<sequence length="186" mass="20053">MAFDGGDLSVEKDLKEHLKFGSGERSARERACRRRSPSRYSYDVGFALLLRLLYSPLCLSSGSDPHRGESKLCLQEVDASLDPSSSVLSLEDEGSLSLASPALCFVLSDELSIGSMKLSEVETKRGREKLASMEVCGGGAPATSRDGGSQVEAEETRVLLMGFYPSTRPASLTRGPTEIGRVWFGP</sequence>
<dbReference type="Proteomes" id="UP001295469">
    <property type="component" value="Chromosome C01"/>
</dbReference>
<gene>
    <name evidence="1" type="ORF">DARMORV10_C01P33670.1</name>
</gene>
<accession>A0A816RL47</accession>
<protein>
    <submittedName>
        <fullName evidence="1">(rape) hypothetical protein</fullName>
    </submittedName>
</protein>
<dbReference type="AlphaFoldDB" id="A0A816RL47"/>
<organism evidence="1">
    <name type="scientific">Brassica napus</name>
    <name type="common">Rape</name>
    <dbReference type="NCBI Taxonomy" id="3708"/>
    <lineage>
        <taxon>Eukaryota</taxon>
        <taxon>Viridiplantae</taxon>
        <taxon>Streptophyta</taxon>
        <taxon>Embryophyta</taxon>
        <taxon>Tracheophyta</taxon>
        <taxon>Spermatophyta</taxon>
        <taxon>Magnoliopsida</taxon>
        <taxon>eudicotyledons</taxon>
        <taxon>Gunneridae</taxon>
        <taxon>Pentapetalae</taxon>
        <taxon>rosids</taxon>
        <taxon>malvids</taxon>
        <taxon>Brassicales</taxon>
        <taxon>Brassicaceae</taxon>
        <taxon>Brassiceae</taxon>
        <taxon>Brassica</taxon>
    </lineage>
</organism>